<evidence type="ECO:0000256" key="8">
    <source>
        <dbReference type="ARBA" id="ARBA00031306"/>
    </source>
</evidence>
<reference evidence="13" key="1">
    <citation type="submission" date="2015-01" db="EMBL/GenBank/DDBJ databases">
        <authorList>
            <person name="Andreevskaya M."/>
        </authorList>
    </citation>
    <scope>NUCLEOTIDE SEQUENCE [LARGE SCALE GENOMIC DNA]</scope>
    <source>
        <strain evidence="13">MKFS47</strain>
    </source>
</reference>
<sequence>MFTEKSSNLMGTVIRCGVAHPQHEALLDEAFKRLRDFEHIFSANDPSSHLMQINRQAGRQAVNVPQDLFNLIKIGKRESLKAEGLLNIAIGPLIKLWHVGFKDAQQPSQDSINRTLPLVDPNSIILDEEQQTVFLEERGMEIDLGALAKGYFADQIMAYFKNEQASAGFIDLGGNVLTFGKSPRETSDAWQIGIQNPALPRGNNALVLKINDLSVVTSGIYERNLKRDGHIFHHIFDSKTGYPVVNDLASLTIISKQSLDGEIWTTQLFGKPAAAIITQVNQIEGIEAIVITRDNQMATSQNAMKNQLP</sequence>
<proteinExistence type="inferred from homology"/>
<feature type="binding site" evidence="11">
    <location>
        <position position="146"/>
    </location>
    <ligand>
        <name>Mg(2+)</name>
        <dbReference type="ChEBI" id="CHEBI:18420"/>
    </ligand>
</feature>
<keyword evidence="7 10" id="KW-0460">Magnesium</keyword>
<evidence type="ECO:0000256" key="4">
    <source>
        <dbReference type="ARBA" id="ARBA00022679"/>
    </source>
</evidence>
<keyword evidence="6 10" id="KW-0274">FAD</keyword>
<evidence type="ECO:0000256" key="2">
    <source>
        <dbReference type="ARBA" id="ARBA00016337"/>
    </source>
</evidence>
<evidence type="ECO:0000313" key="12">
    <source>
        <dbReference type="EMBL" id="CEN27889.1"/>
    </source>
</evidence>
<evidence type="ECO:0000256" key="3">
    <source>
        <dbReference type="ARBA" id="ARBA00022630"/>
    </source>
</evidence>
<dbReference type="GO" id="GO:0016740">
    <property type="term" value="F:transferase activity"/>
    <property type="evidence" value="ECO:0007669"/>
    <property type="project" value="UniProtKB-UniRule"/>
</dbReference>
<keyword evidence="5 10" id="KW-0479">Metal-binding</keyword>
<dbReference type="Gene3D" id="3.10.520.10">
    <property type="entry name" value="ApbE-like domains"/>
    <property type="match status" value="1"/>
</dbReference>
<evidence type="ECO:0000313" key="13">
    <source>
        <dbReference type="Proteomes" id="UP000033166"/>
    </source>
</evidence>
<dbReference type="STRING" id="1364.LP2241_20307"/>
<dbReference type="InterPro" id="IPR003374">
    <property type="entry name" value="ApbE-like_sf"/>
</dbReference>
<feature type="binding site" evidence="11">
    <location>
        <position position="266"/>
    </location>
    <ligand>
        <name>Mg(2+)</name>
        <dbReference type="ChEBI" id="CHEBI:18420"/>
    </ligand>
</feature>
<dbReference type="HOGENOM" id="CLU_044403_1_0_9"/>
<dbReference type="SUPFAM" id="SSF143631">
    <property type="entry name" value="ApbE-like"/>
    <property type="match status" value="1"/>
</dbReference>
<dbReference type="GO" id="GO:0046872">
    <property type="term" value="F:metal ion binding"/>
    <property type="evidence" value="ECO:0007669"/>
    <property type="project" value="UniProtKB-UniRule"/>
</dbReference>
<evidence type="ECO:0000256" key="11">
    <source>
        <dbReference type="PIRSR" id="PIRSR006268-2"/>
    </source>
</evidence>
<accession>A0A0D6DV75</accession>
<evidence type="ECO:0000256" key="6">
    <source>
        <dbReference type="ARBA" id="ARBA00022827"/>
    </source>
</evidence>
<dbReference type="Proteomes" id="UP000033166">
    <property type="component" value="Chromosome I"/>
</dbReference>
<keyword evidence="4 10" id="KW-0808">Transferase</keyword>
<gene>
    <name evidence="12" type="primary">apbE1</name>
    <name evidence="12" type="ORF">LACPI_0689</name>
</gene>
<dbReference type="PIRSF" id="PIRSF006268">
    <property type="entry name" value="ApbE"/>
    <property type="match status" value="1"/>
</dbReference>
<evidence type="ECO:0000256" key="9">
    <source>
        <dbReference type="ARBA" id="ARBA00048540"/>
    </source>
</evidence>
<comment type="catalytic activity">
    <reaction evidence="9 10">
        <text>L-threonyl-[protein] + FAD = FMN-L-threonyl-[protein] + AMP + H(+)</text>
        <dbReference type="Rhea" id="RHEA:36847"/>
        <dbReference type="Rhea" id="RHEA-COMP:11060"/>
        <dbReference type="Rhea" id="RHEA-COMP:11061"/>
        <dbReference type="ChEBI" id="CHEBI:15378"/>
        <dbReference type="ChEBI" id="CHEBI:30013"/>
        <dbReference type="ChEBI" id="CHEBI:57692"/>
        <dbReference type="ChEBI" id="CHEBI:74257"/>
        <dbReference type="ChEBI" id="CHEBI:456215"/>
        <dbReference type="EC" id="2.7.1.180"/>
    </reaction>
</comment>
<keyword evidence="3 10" id="KW-0285">Flavoprotein</keyword>
<evidence type="ECO:0000256" key="10">
    <source>
        <dbReference type="PIRNR" id="PIRNR006268"/>
    </source>
</evidence>
<dbReference type="EC" id="2.7.1.180" evidence="1 10"/>
<evidence type="ECO:0000256" key="5">
    <source>
        <dbReference type="ARBA" id="ARBA00022723"/>
    </source>
</evidence>
<evidence type="ECO:0000256" key="1">
    <source>
        <dbReference type="ARBA" id="ARBA00011955"/>
    </source>
</evidence>
<dbReference type="RefSeq" id="WP_047915107.1">
    <property type="nucleotide sequence ID" value="NZ_LN774769.1"/>
</dbReference>
<protein>
    <recommendedName>
        <fullName evidence="2 10">FAD:protein FMN transferase</fullName>
        <ecNumber evidence="1 10">2.7.1.180</ecNumber>
    </recommendedName>
    <alternativeName>
        <fullName evidence="8 10">Flavin transferase</fullName>
    </alternativeName>
</protein>
<comment type="similarity">
    <text evidence="10">Belongs to the ApbE family.</text>
</comment>
<dbReference type="Pfam" id="PF02424">
    <property type="entry name" value="ApbE"/>
    <property type="match status" value="1"/>
</dbReference>
<dbReference type="InterPro" id="IPR024932">
    <property type="entry name" value="ApbE"/>
</dbReference>
<dbReference type="KEGG" id="lpk:LACPI_0689"/>
<name>A0A0D6DV75_9LACT</name>
<evidence type="ECO:0000256" key="7">
    <source>
        <dbReference type="ARBA" id="ARBA00022842"/>
    </source>
</evidence>
<organism evidence="12 13">
    <name type="scientific">Pseudolactococcus piscium MKFS47</name>
    <dbReference type="NCBI Taxonomy" id="297352"/>
    <lineage>
        <taxon>Bacteria</taxon>
        <taxon>Bacillati</taxon>
        <taxon>Bacillota</taxon>
        <taxon>Bacilli</taxon>
        <taxon>Lactobacillales</taxon>
        <taxon>Streptococcaceae</taxon>
        <taxon>Pseudolactococcus</taxon>
    </lineage>
</organism>
<dbReference type="PANTHER" id="PTHR30040">
    <property type="entry name" value="THIAMINE BIOSYNTHESIS LIPOPROTEIN APBE"/>
    <property type="match status" value="1"/>
</dbReference>
<comment type="cofactor">
    <cofactor evidence="11">
        <name>Mg(2+)</name>
        <dbReference type="ChEBI" id="CHEBI:18420"/>
    </cofactor>
    <cofactor evidence="11">
        <name>Mn(2+)</name>
        <dbReference type="ChEBI" id="CHEBI:29035"/>
    </cofactor>
    <text evidence="11">Magnesium. Can also use manganese.</text>
</comment>
<dbReference type="PANTHER" id="PTHR30040:SF2">
    <property type="entry name" value="FAD:PROTEIN FMN TRANSFERASE"/>
    <property type="match status" value="1"/>
</dbReference>
<dbReference type="EMBL" id="LN774769">
    <property type="protein sequence ID" value="CEN27889.1"/>
    <property type="molecule type" value="Genomic_DNA"/>
</dbReference>
<dbReference type="AlphaFoldDB" id="A0A0D6DV75"/>